<evidence type="ECO:0008006" key="3">
    <source>
        <dbReference type="Google" id="ProtNLM"/>
    </source>
</evidence>
<proteinExistence type="predicted"/>
<dbReference type="Proteomes" id="UP000009232">
    <property type="component" value="Chromosome"/>
</dbReference>
<dbReference type="eggNOG" id="ENOG5033ASB">
    <property type="taxonomic scope" value="Bacteria"/>
</dbReference>
<dbReference type="HOGENOM" id="CLU_153045_1_1_6"/>
<dbReference type="EMBL" id="CP002776">
    <property type="protein sequence ID" value="AEG32246.1"/>
    <property type="molecule type" value="Genomic_DNA"/>
</dbReference>
<reference evidence="1 2" key="1">
    <citation type="submission" date="2011-05" db="EMBL/GenBank/DDBJ databases">
        <title>Complete sequence of Thioalkalimicrobium cyclicum ALM1.</title>
        <authorList>
            <consortium name="US DOE Joint Genome Institute"/>
            <person name="Lucas S."/>
            <person name="Han J."/>
            <person name="Lapidus A."/>
            <person name="Cheng J.-F."/>
            <person name="Goodwin L."/>
            <person name="Pitluck S."/>
            <person name="Peters L."/>
            <person name="Mikhailova N."/>
            <person name="Davenport K."/>
            <person name="Han C."/>
            <person name="Tapia R."/>
            <person name="Land M."/>
            <person name="Hauser L."/>
            <person name="Kyrpides N."/>
            <person name="Ivanova N."/>
            <person name="Pagani I."/>
            <person name="Kappler U."/>
            <person name="Woyke T."/>
        </authorList>
    </citation>
    <scope>NUCLEOTIDE SEQUENCE [LARGE SCALE GENOMIC DNA]</scope>
    <source>
        <strain evidence="2">DSM 14477 / JCM 11371 / ALM1</strain>
    </source>
</reference>
<keyword evidence="2" id="KW-1185">Reference proteome</keyword>
<name>F6DAJ0_THICA</name>
<accession>F6DAJ0</accession>
<protein>
    <recommendedName>
        <fullName evidence="3">DUF2442 domain-containing protein</fullName>
    </recommendedName>
</protein>
<organism evidence="1 2">
    <name type="scientific">Thiomicrospira cyclica (strain DSM 14477 / JCM 11371 / ALM1)</name>
    <name type="common">Thioalkalimicrobium cyclicum</name>
    <dbReference type="NCBI Taxonomy" id="717773"/>
    <lineage>
        <taxon>Bacteria</taxon>
        <taxon>Pseudomonadati</taxon>
        <taxon>Pseudomonadota</taxon>
        <taxon>Gammaproteobacteria</taxon>
        <taxon>Thiotrichales</taxon>
        <taxon>Piscirickettsiaceae</taxon>
        <taxon>Thiomicrospira</taxon>
    </lineage>
</organism>
<dbReference type="Pfam" id="PF10387">
    <property type="entry name" value="DUF2442"/>
    <property type="match status" value="1"/>
</dbReference>
<gene>
    <name evidence="1" type="ordered locus">Thicy_1486</name>
</gene>
<dbReference type="InterPro" id="IPR036782">
    <property type="entry name" value="NE0471-like_N"/>
</dbReference>
<sequence length="83" mass="9298">MIKLLECDYKIGGVIHLTFSNGTKGEFDLNAYLKAHEGPLLEKLKDEAFADRCFIDAGALCWPHGLELSAKRLFELVHHKQAA</sequence>
<dbReference type="SUPFAM" id="SSF143880">
    <property type="entry name" value="NE0471 N-terminal domain-like"/>
    <property type="match status" value="1"/>
</dbReference>
<dbReference type="OrthoDB" id="3233810at2"/>
<evidence type="ECO:0000313" key="1">
    <source>
        <dbReference type="EMBL" id="AEG32246.1"/>
    </source>
</evidence>
<dbReference type="RefSeq" id="WP_013836021.1">
    <property type="nucleotide sequence ID" value="NC_015581.1"/>
</dbReference>
<dbReference type="STRING" id="717773.Thicy_1486"/>
<dbReference type="KEGG" id="tcy:Thicy_1486"/>
<dbReference type="AlphaFoldDB" id="F6DAJ0"/>
<evidence type="ECO:0000313" key="2">
    <source>
        <dbReference type="Proteomes" id="UP000009232"/>
    </source>
</evidence>
<dbReference type="InterPro" id="IPR018841">
    <property type="entry name" value="DUF2442"/>
</dbReference>
<dbReference type="Gene3D" id="3.30.2020.10">
    <property type="entry name" value="NE0471-like N-terminal domain"/>
    <property type="match status" value="1"/>
</dbReference>